<keyword evidence="3" id="KW-1185">Reference proteome</keyword>
<dbReference type="AlphaFoldDB" id="A0AAE3G1V2"/>
<comment type="caution">
    <text evidence="2">The sequence shown here is derived from an EMBL/GenBank/DDBJ whole genome shotgun (WGS) entry which is preliminary data.</text>
</comment>
<dbReference type="Pfam" id="PF03091">
    <property type="entry name" value="CutA1"/>
    <property type="match status" value="1"/>
</dbReference>
<evidence type="ECO:0000313" key="3">
    <source>
        <dbReference type="Proteomes" id="UP001205843"/>
    </source>
</evidence>
<reference evidence="2" key="1">
    <citation type="submission" date="2022-03" db="EMBL/GenBank/DDBJ databases">
        <title>Genomic Encyclopedia of Type Strains, Phase III (KMG-III): the genomes of soil and plant-associated and newly described type strains.</title>
        <authorList>
            <person name="Whitman W."/>
        </authorList>
    </citation>
    <scope>NUCLEOTIDE SEQUENCE</scope>
    <source>
        <strain evidence="2">ANL 6-2</strain>
    </source>
</reference>
<dbReference type="RefSeq" id="WP_253473096.1">
    <property type="nucleotide sequence ID" value="NZ_JALJXV010000001.1"/>
</dbReference>
<organism evidence="2 3">
    <name type="scientific">Natronocella acetinitrilica</name>
    <dbReference type="NCBI Taxonomy" id="414046"/>
    <lineage>
        <taxon>Bacteria</taxon>
        <taxon>Pseudomonadati</taxon>
        <taxon>Pseudomonadota</taxon>
        <taxon>Gammaproteobacteria</taxon>
        <taxon>Chromatiales</taxon>
        <taxon>Ectothiorhodospiraceae</taxon>
        <taxon>Natronocella</taxon>
    </lineage>
</organism>
<name>A0AAE3G1V2_9GAMM</name>
<dbReference type="SUPFAM" id="SSF54913">
    <property type="entry name" value="GlnB-like"/>
    <property type="match status" value="1"/>
</dbReference>
<dbReference type="Proteomes" id="UP001205843">
    <property type="component" value="Unassembled WGS sequence"/>
</dbReference>
<comment type="similarity">
    <text evidence="1">Belongs to the CutA family.</text>
</comment>
<dbReference type="EMBL" id="JALJXV010000001">
    <property type="protein sequence ID" value="MCP1673181.1"/>
    <property type="molecule type" value="Genomic_DNA"/>
</dbReference>
<sequence>MADEHLLGLSTCPDRALAEEIAGELVERGHAACVNIVPGLTSVYRWRGETHRDEEVLLLMKTTRQAWPALQATVLELHSEELPEIIAVPVTGGLSDYLAWVTYQTSPDIASKKED</sequence>
<dbReference type="InterPro" id="IPR004323">
    <property type="entry name" value="Ion_tolerance_CutA"/>
</dbReference>
<dbReference type="Gene3D" id="3.30.70.120">
    <property type="match status" value="1"/>
</dbReference>
<dbReference type="PANTHER" id="PTHR23419">
    <property type="entry name" value="DIVALENT CATION TOLERANCE CUTA-RELATED"/>
    <property type="match status" value="1"/>
</dbReference>
<proteinExistence type="inferred from homology"/>
<dbReference type="InterPro" id="IPR011322">
    <property type="entry name" value="N-reg_PII-like_a/b"/>
</dbReference>
<accession>A0AAE3G1V2</accession>
<dbReference type="GO" id="GO:0010038">
    <property type="term" value="P:response to metal ion"/>
    <property type="evidence" value="ECO:0007669"/>
    <property type="project" value="InterPro"/>
</dbReference>
<evidence type="ECO:0000256" key="1">
    <source>
        <dbReference type="ARBA" id="ARBA00010169"/>
    </source>
</evidence>
<dbReference type="PANTHER" id="PTHR23419:SF8">
    <property type="entry name" value="FI09726P"/>
    <property type="match status" value="1"/>
</dbReference>
<dbReference type="InterPro" id="IPR015867">
    <property type="entry name" value="N-reg_PII/ATP_PRibTrfase_C"/>
</dbReference>
<evidence type="ECO:0000313" key="2">
    <source>
        <dbReference type="EMBL" id="MCP1673181.1"/>
    </source>
</evidence>
<dbReference type="GO" id="GO:0005507">
    <property type="term" value="F:copper ion binding"/>
    <property type="evidence" value="ECO:0007669"/>
    <property type="project" value="TreeGrafter"/>
</dbReference>
<gene>
    <name evidence="2" type="ORF">J2T57_000273</name>
</gene>
<protein>
    <submittedName>
        <fullName evidence="2">Periplasmic divalent cation tolerance protein</fullName>
    </submittedName>
</protein>